<dbReference type="SMART" id="SM00906">
    <property type="entry name" value="Fungal_trans"/>
    <property type="match status" value="1"/>
</dbReference>
<keyword evidence="1" id="KW-0539">Nucleus</keyword>
<evidence type="ECO:0000313" key="7">
    <source>
        <dbReference type="Proteomes" id="UP001327957"/>
    </source>
</evidence>
<dbReference type="PANTHER" id="PTHR43172">
    <property type="entry name" value="ADENYLOSUCCINATE LYASE"/>
    <property type="match status" value="1"/>
</dbReference>
<dbReference type="GO" id="GO:0008270">
    <property type="term" value="F:zinc ion binding"/>
    <property type="evidence" value="ECO:0007669"/>
    <property type="project" value="InterPro"/>
</dbReference>
<dbReference type="Pfam" id="PF10397">
    <property type="entry name" value="ADSL_C"/>
    <property type="match status" value="1"/>
</dbReference>
<gene>
    <name evidence="6" type="ORF">QIS74_01323</name>
</gene>
<evidence type="ECO:0000256" key="2">
    <source>
        <dbReference type="ARBA" id="ARBA00034772"/>
    </source>
</evidence>
<proteinExistence type="inferred from homology"/>
<evidence type="ECO:0000313" key="6">
    <source>
        <dbReference type="EMBL" id="KAK6225276.1"/>
    </source>
</evidence>
<reference evidence="6 7" key="1">
    <citation type="submission" date="2023-04" db="EMBL/GenBank/DDBJ databases">
        <title>Colletotrichum tabacum stain YC1 causing leaf anthracnose on Nicotiana tabacum(L.) cv.</title>
        <authorList>
            <person name="Ji Z."/>
            <person name="Wang M."/>
            <person name="Zhang J."/>
            <person name="Wang N."/>
            <person name="Zhou Z."/>
        </authorList>
    </citation>
    <scope>NUCLEOTIDE SEQUENCE [LARGE SCALE GENOMIC DNA]</scope>
    <source>
        <strain evidence="6 7">YC1</strain>
    </source>
</reference>
<dbReference type="Pfam" id="PF00206">
    <property type="entry name" value="Lyase_1"/>
    <property type="match status" value="1"/>
</dbReference>
<dbReference type="SMART" id="SM00998">
    <property type="entry name" value="ADSL_C"/>
    <property type="match status" value="1"/>
</dbReference>
<dbReference type="InterPro" id="IPR008948">
    <property type="entry name" value="L-Aspartase-like"/>
</dbReference>
<dbReference type="GO" id="GO:0003677">
    <property type="term" value="F:DNA binding"/>
    <property type="evidence" value="ECO:0007669"/>
    <property type="project" value="InterPro"/>
</dbReference>
<sequence>MSAATVFDSTLFGNIFGTEEARQAFSERSYVANLIKAECALAEAEEAEGIVPAGTAAALREHCDVSKIDWQLLAARTEIVGYPVLPLVEQMSKWVAEETSGYIHWGATTQDIMDLASVLQMKTGLEIVERLLRKVTSTLEKMSAAYRDVPMAGRTHLQHALPITFGYKCAVWLAGFRRHVKRLEQIKESCLLVQFGGAAGTLASLGTSDSGIRVRKRLATILGLQDPVITWHVARDTVAEIINYLALVGGSLGKIALDLIIMSSNELNEVAEPYVPHRGASSTMPQKRNPISSEVILAQSKILRAQAGLVLDGMVSDFERASGPWHLEWAAIPTAFISIVGSLHQAEFALSGLQVNKDVMMTNLKSTKGLIVAEAVMMDLAKYTGRQEAHEIVYKACVEAHENGISLQEALEKSPHVTNHLASAELSKLCDPTSYYQNEGVDDSGNGSAPSKTPEPAISAATQVSKPHDQGLLQQQQHVVTGQSPLNLFPVNSTDRPTTTAWPRQTDVSSASRARQGPEPVVGHMGRLVSNDDQVAMFAGSSTGVHFISQAEQQLQMLRIHTDTFPSSVYNLYLHNIWGVPPKDSESQVVAAMISQLPLNAAGILEATIDRWTPLYPVVHKHTTLEAFRRLSEDPEHGDPSTLHQILGLLALGTLGLPGSCVESHQHFLCLSETYYTMASALTNILHERPSLPTLQGLEISQIYLQLSSRYSVASQLGGMATRMAQNLGLHRHSQRFKFDPLETELRRRVWWCQYSLDTFSSAYHGMPRLIRDQDVDTDLPSRVDHDQVSRESVAFPLPGERSQVDTALCLFKLAVIVGEALEKLYSTTRRRGGVTKVNQLQAELTMWERMLPMHKAADPEDDGADLAPVAAIDTFEVTFLRAAFYNATVHVHRPALAFTTADPQFNVSLLACGRASAELIRLSATSVSDSKNDDGPNRGIDAVIIAHLYPNGLHMLWQAGLTLLFARWKGQPIAGDEEDEDLVRSCAETLRHLRAGDASGYVAQCADVLDMLREKTFSAREAQQPAALDQLQWNVWDWPMASALELANTLDAMPMDLQFDTGLGLYDAGVAAQQKTTTVNDERRA</sequence>
<organism evidence="6 7">
    <name type="scientific">Colletotrichum tabaci</name>
    <dbReference type="NCBI Taxonomy" id="1209068"/>
    <lineage>
        <taxon>Eukaryota</taxon>
        <taxon>Fungi</taxon>
        <taxon>Dikarya</taxon>
        <taxon>Ascomycota</taxon>
        <taxon>Pezizomycotina</taxon>
        <taxon>Sordariomycetes</taxon>
        <taxon>Hypocreomycetidae</taxon>
        <taxon>Glomerellales</taxon>
        <taxon>Glomerellaceae</taxon>
        <taxon>Colletotrichum</taxon>
        <taxon>Colletotrichum destructivum species complex</taxon>
    </lineage>
</organism>
<accession>A0AAV9TSI9</accession>
<dbReference type="Gene3D" id="1.10.40.30">
    <property type="entry name" value="Fumarase/aspartase (C-terminal domain)"/>
    <property type="match status" value="1"/>
</dbReference>
<feature type="region of interest" description="Disordered" evidence="3">
    <location>
        <begin position="435"/>
        <end position="521"/>
    </location>
</feature>
<feature type="compositionally biased region" description="Polar residues" evidence="3">
    <location>
        <begin position="472"/>
        <end position="513"/>
    </location>
</feature>
<dbReference type="Proteomes" id="UP001327957">
    <property type="component" value="Unassembled WGS sequence"/>
</dbReference>
<keyword evidence="7" id="KW-1185">Reference proteome</keyword>
<name>A0AAV9TSI9_9PEZI</name>
<evidence type="ECO:0000259" key="5">
    <source>
        <dbReference type="SMART" id="SM00998"/>
    </source>
</evidence>
<dbReference type="CDD" id="cd12148">
    <property type="entry name" value="fungal_TF_MHR"/>
    <property type="match status" value="1"/>
</dbReference>
<evidence type="ECO:0000256" key="1">
    <source>
        <dbReference type="ARBA" id="ARBA00023242"/>
    </source>
</evidence>
<dbReference type="PRINTS" id="PR00149">
    <property type="entry name" value="FUMRATELYASE"/>
</dbReference>
<dbReference type="SUPFAM" id="SSF48557">
    <property type="entry name" value="L-aspartase-like"/>
    <property type="match status" value="1"/>
</dbReference>
<dbReference type="PRINTS" id="PR00145">
    <property type="entry name" value="ARGSUCLYASE"/>
</dbReference>
<feature type="domain" description="Adenylosuccinate lyase C-terminal" evidence="5">
    <location>
        <begin position="368"/>
        <end position="445"/>
    </location>
</feature>
<feature type="domain" description="Xylanolytic transcriptional activator regulatory" evidence="4">
    <location>
        <begin position="714"/>
        <end position="787"/>
    </location>
</feature>
<dbReference type="Gene3D" id="1.20.200.10">
    <property type="entry name" value="Fumarase/aspartase (Central domain)"/>
    <property type="match status" value="1"/>
</dbReference>
<dbReference type="GO" id="GO:0003824">
    <property type="term" value="F:catalytic activity"/>
    <property type="evidence" value="ECO:0007669"/>
    <property type="project" value="InterPro"/>
</dbReference>
<protein>
    <submittedName>
        <fullName evidence="6">Uncharacterized protein</fullName>
    </submittedName>
</protein>
<dbReference type="PANTHER" id="PTHR43172:SF2">
    <property type="entry name" value="ADENYLOSUCCINATE LYASE C-TERMINAL DOMAIN-CONTAINING PROTEIN"/>
    <property type="match status" value="1"/>
</dbReference>
<dbReference type="EMBL" id="JASAOK010000002">
    <property type="protein sequence ID" value="KAK6225276.1"/>
    <property type="molecule type" value="Genomic_DNA"/>
</dbReference>
<evidence type="ECO:0000259" key="4">
    <source>
        <dbReference type="SMART" id="SM00906"/>
    </source>
</evidence>
<dbReference type="InterPro" id="IPR007219">
    <property type="entry name" value="XnlR_reg_dom"/>
</dbReference>
<dbReference type="InterPro" id="IPR019468">
    <property type="entry name" value="AdenyloSucc_lyase_C"/>
</dbReference>
<dbReference type="InterPro" id="IPR022761">
    <property type="entry name" value="Fumarate_lyase_N"/>
</dbReference>
<dbReference type="GO" id="GO:0006351">
    <property type="term" value="P:DNA-templated transcription"/>
    <property type="evidence" value="ECO:0007669"/>
    <property type="project" value="InterPro"/>
</dbReference>
<dbReference type="AlphaFoldDB" id="A0AAV9TSI9"/>
<comment type="caution">
    <text evidence="6">The sequence shown here is derived from an EMBL/GenBank/DDBJ whole genome shotgun (WGS) entry which is preliminary data.</text>
</comment>
<dbReference type="CDD" id="cd01597">
    <property type="entry name" value="pCLME"/>
    <property type="match status" value="1"/>
</dbReference>
<dbReference type="InterPro" id="IPR000362">
    <property type="entry name" value="Fumarate_lyase_fam"/>
</dbReference>
<comment type="similarity">
    <text evidence="2">Belongs to the class-II fumarase/aspartase family.</text>
</comment>
<dbReference type="Pfam" id="PF04082">
    <property type="entry name" value="Fungal_trans"/>
    <property type="match status" value="1"/>
</dbReference>
<evidence type="ECO:0000256" key="3">
    <source>
        <dbReference type="SAM" id="MobiDB-lite"/>
    </source>
</evidence>